<feature type="signal peptide" evidence="2">
    <location>
        <begin position="1"/>
        <end position="23"/>
    </location>
</feature>
<protein>
    <recommendedName>
        <fullName evidence="3">DUF4232 domain-containing protein</fullName>
    </recommendedName>
</protein>
<keyword evidence="2" id="KW-0732">Signal</keyword>
<proteinExistence type="predicted"/>
<feature type="compositionally biased region" description="Low complexity" evidence="1">
    <location>
        <begin position="106"/>
        <end position="126"/>
    </location>
</feature>
<dbReference type="EMBL" id="BMDC01000003">
    <property type="protein sequence ID" value="GGH65328.1"/>
    <property type="molecule type" value="Genomic_DNA"/>
</dbReference>
<organism evidence="4 5">
    <name type="scientific">Rothia aerolata</name>
    <dbReference type="NCBI Taxonomy" id="1812262"/>
    <lineage>
        <taxon>Bacteria</taxon>
        <taxon>Bacillati</taxon>
        <taxon>Actinomycetota</taxon>
        <taxon>Actinomycetes</taxon>
        <taxon>Micrococcales</taxon>
        <taxon>Micrococcaceae</taxon>
        <taxon>Rothia</taxon>
    </lineage>
</organism>
<feature type="chain" id="PRO_5039718502" description="DUF4232 domain-containing protein" evidence="2">
    <location>
        <begin position="24"/>
        <end position="276"/>
    </location>
</feature>
<name>A0A917IWH8_9MICC</name>
<dbReference type="InterPro" id="IPR025326">
    <property type="entry name" value="DUF4232"/>
</dbReference>
<evidence type="ECO:0000256" key="2">
    <source>
        <dbReference type="SAM" id="SignalP"/>
    </source>
</evidence>
<keyword evidence="5" id="KW-1185">Reference proteome</keyword>
<evidence type="ECO:0000259" key="3">
    <source>
        <dbReference type="Pfam" id="PF14016"/>
    </source>
</evidence>
<evidence type="ECO:0000313" key="5">
    <source>
        <dbReference type="Proteomes" id="UP000600171"/>
    </source>
</evidence>
<evidence type="ECO:0000313" key="4">
    <source>
        <dbReference type="EMBL" id="GGH65328.1"/>
    </source>
</evidence>
<comment type="caution">
    <text evidence="4">The sequence shown here is derived from an EMBL/GenBank/DDBJ whole genome shotgun (WGS) entry which is preliminary data.</text>
</comment>
<feature type="compositionally biased region" description="Low complexity" evidence="1">
    <location>
        <begin position="38"/>
        <end position="65"/>
    </location>
</feature>
<feature type="domain" description="DUF4232" evidence="3">
    <location>
        <begin position="138"/>
        <end position="272"/>
    </location>
</feature>
<dbReference type="Pfam" id="PF14016">
    <property type="entry name" value="DUF4232"/>
    <property type="match status" value="1"/>
</dbReference>
<accession>A0A917IWH8</accession>
<gene>
    <name evidence="4" type="ORF">GCM10007359_18450</name>
</gene>
<sequence length="276" mass="27285">MNSSRLGATVMFCLAGLVLSACADQPQGNEAAPALEATTATATAPASAPSASATAQAEPTAASSSNNSTPGSTAPGEGDSGNRPESEATEPPARGTVETVDPAPAPEESNSSPQAAPSDSSSTQPTEPLATAAGTPVCDYGQIHVMAEVADGGGAAGSRYINLTFTNAGDNPCTVSGYPSVNYVDSSGNQIGATANQAAEWTSTGKVLAPGESSTAILRETRAGLFDPATCQPETASGYRVTIPGTSTSYVLSFPAEACSNMSTSQLSVGQVGAQG</sequence>
<reference evidence="4 5" key="1">
    <citation type="journal article" date="2014" name="Int. J. Syst. Evol. Microbiol.">
        <title>Complete genome sequence of Corynebacterium casei LMG S-19264T (=DSM 44701T), isolated from a smear-ripened cheese.</title>
        <authorList>
            <consortium name="US DOE Joint Genome Institute (JGI-PGF)"/>
            <person name="Walter F."/>
            <person name="Albersmeier A."/>
            <person name="Kalinowski J."/>
            <person name="Ruckert C."/>
        </authorList>
    </citation>
    <scope>NUCLEOTIDE SEQUENCE [LARGE SCALE GENOMIC DNA]</scope>
    <source>
        <strain evidence="4 5">CCM 8669</strain>
    </source>
</reference>
<dbReference type="AlphaFoldDB" id="A0A917IWH8"/>
<feature type="region of interest" description="Disordered" evidence="1">
    <location>
        <begin position="38"/>
        <end position="133"/>
    </location>
</feature>
<evidence type="ECO:0000256" key="1">
    <source>
        <dbReference type="SAM" id="MobiDB-lite"/>
    </source>
</evidence>
<dbReference type="PROSITE" id="PS51257">
    <property type="entry name" value="PROKAR_LIPOPROTEIN"/>
    <property type="match status" value="1"/>
</dbReference>
<dbReference type="Proteomes" id="UP000600171">
    <property type="component" value="Unassembled WGS sequence"/>
</dbReference>